<accession>A0A4W5KQ62</accession>
<dbReference type="GO" id="GO:0005220">
    <property type="term" value="F:inositol 1,4,5-trisphosphate-gated calcium channel activity"/>
    <property type="evidence" value="ECO:0007669"/>
    <property type="project" value="UniProtKB-UniRule"/>
</dbReference>
<keyword evidence="7" id="KW-0106">Calcium</keyword>
<keyword evidence="4 7" id="KW-1133">Transmembrane helix</keyword>
<keyword evidence="7" id="KW-0675">Receptor</keyword>
<dbReference type="GO" id="GO:0005789">
    <property type="term" value="C:endoplasmic reticulum membrane"/>
    <property type="evidence" value="ECO:0007669"/>
    <property type="project" value="UniProtKB-SubCell"/>
</dbReference>
<dbReference type="PRINTS" id="PR00779">
    <property type="entry name" value="INSP3RECEPTR"/>
</dbReference>
<keyword evidence="7" id="KW-0107">Calcium channel</keyword>
<dbReference type="Pfam" id="PF02815">
    <property type="entry name" value="MIR"/>
    <property type="match status" value="1"/>
</dbReference>
<dbReference type="SMART" id="SM00472">
    <property type="entry name" value="MIR"/>
    <property type="match status" value="4"/>
</dbReference>
<dbReference type="Pfam" id="PF08709">
    <property type="entry name" value="Ins145_P3_rec"/>
    <property type="match status" value="1"/>
</dbReference>
<dbReference type="Pfam" id="PF00520">
    <property type="entry name" value="Ion_trans"/>
    <property type="match status" value="1"/>
</dbReference>
<reference evidence="9" key="2">
    <citation type="submission" date="2025-08" db="UniProtKB">
        <authorList>
            <consortium name="Ensembl"/>
        </authorList>
    </citation>
    <scope>IDENTIFICATION</scope>
</reference>
<protein>
    <recommendedName>
        <fullName evidence="7">Inositol 1,4,5-trisphosphate receptor</fullName>
    </recommendedName>
</protein>
<dbReference type="AlphaFoldDB" id="A0A4W5KQ62"/>
<dbReference type="PANTHER" id="PTHR13715">
    <property type="entry name" value="RYANODINE RECEPTOR AND IP3 RECEPTOR"/>
    <property type="match status" value="1"/>
</dbReference>
<keyword evidence="7" id="KW-0813">Transport</keyword>
<dbReference type="GO" id="GO:0035091">
    <property type="term" value="F:phosphatidylinositol binding"/>
    <property type="evidence" value="ECO:0007669"/>
    <property type="project" value="TreeGrafter"/>
</dbReference>
<dbReference type="InterPro" id="IPR014821">
    <property type="entry name" value="Ins145_P3_rcpt"/>
</dbReference>
<dbReference type="InterPro" id="IPR016093">
    <property type="entry name" value="MIR_motif"/>
</dbReference>
<feature type="transmembrane region" description="Helical" evidence="7">
    <location>
        <begin position="354"/>
        <end position="382"/>
    </location>
</feature>
<evidence type="ECO:0000256" key="1">
    <source>
        <dbReference type="ARBA" id="ARBA00004141"/>
    </source>
</evidence>
<evidence type="ECO:0000256" key="6">
    <source>
        <dbReference type="ARBA" id="ARBA00036634"/>
    </source>
</evidence>
<keyword evidence="5 7" id="KW-0472">Membrane</keyword>
<dbReference type="InterPro" id="IPR005821">
    <property type="entry name" value="Ion_trans_dom"/>
</dbReference>
<dbReference type="Gene3D" id="1.10.287.70">
    <property type="match status" value="1"/>
</dbReference>
<keyword evidence="3" id="KW-0677">Repeat</keyword>
<dbReference type="GO" id="GO:0051209">
    <property type="term" value="P:release of sequestered calcium ion into cytosol"/>
    <property type="evidence" value="ECO:0007669"/>
    <property type="project" value="UniProtKB-UniRule"/>
</dbReference>
<dbReference type="FunFam" id="2.80.10.50:FF:000002">
    <property type="entry name" value="Inositol 1,4,5-trisphosphate receptor type 2"/>
    <property type="match status" value="1"/>
</dbReference>
<proteinExistence type="inferred from homology"/>
<dbReference type="InterPro" id="IPR036300">
    <property type="entry name" value="MIR_dom_sf"/>
</dbReference>
<dbReference type="PANTHER" id="PTHR13715:SF51">
    <property type="entry name" value="INOSITOL 1,4,5-TRISPHOSPHATE RECEPTOR TYPE 3"/>
    <property type="match status" value="1"/>
</dbReference>
<keyword evidence="7" id="KW-0406">Ion transport</keyword>
<feature type="domain" description="MIR" evidence="8">
    <location>
        <begin position="233"/>
        <end position="289"/>
    </location>
</feature>
<comment type="catalytic activity">
    <reaction evidence="6">
        <text>Ca(2+)(in) = Ca(2+)(out)</text>
        <dbReference type="Rhea" id="RHEA:29671"/>
        <dbReference type="ChEBI" id="CHEBI:29108"/>
    </reaction>
</comment>
<keyword evidence="2 7" id="KW-0812">Transmembrane</keyword>
<keyword evidence="10" id="KW-1185">Reference proteome</keyword>
<comment type="domain">
    <text evidence="7">The receptor contains a calcium channel in its C-terminal extremity. Its large N-terminal cytoplasmic region has the ligand-binding site in the N-terminus and modulatory sites in the middle portion immediately upstream of the channel region.</text>
</comment>
<dbReference type="Ensembl" id="ENSHHUT00000014676.1">
    <property type="protein sequence ID" value="ENSHHUP00000014201.1"/>
    <property type="gene ID" value="ENSHHUG00000008419.1"/>
</dbReference>
<evidence type="ECO:0000256" key="7">
    <source>
        <dbReference type="RuleBase" id="RU368044"/>
    </source>
</evidence>
<dbReference type="SUPFAM" id="SSF82109">
    <property type="entry name" value="MIR domain"/>
    <property type="match status" value="1"/>
</dbReference>
<comment type="function">
    <text evidence="7">Receptor for inositol 1,4,5-trisphosphate, a second messenger that mediates the release of intracellular calcium.</text>
</comment>
<evidence type="ECO:0000259" key="8">
    <source>
        <dbReference type="PROSITE" id="PS50919"/>
    </source>
</evidence>
<comment type="similarity">
    <text evidence="7">Belongs to the InsP3 receptor family.</text>
</comment>
<organism evidence="9 10">
    <name type="scientific">Hucho hucho</name>
    <name type="common">huchen</name>
    <dbReference type="NCBI Taxonomy" id="62062"/>
    <lineage>
        <taxon>Eukaryota</taxon>
        <taxon>Metazoa</taxon>
        <taxon>Chordata</taxon>
        <taxon>Craniata</taxon>
        <taxon>Vertebrata</taxon>
        <taxon>Euteleostomi</taxon>
        <taxon>Actinopterygii</taxon>
        <taxon>Neopterygii</taxon>
        <taxon>Teleostei</taxon>
        <taxon>Protacanthopterygii</taxon>
        <taxon>Salmoniformes</taxon>
        <taxon>Salmonidae</taxon>
        <taxon>Salmoninae</taxon>
        <taxon>Hucho</taxon>
    </lineage>
</organism>
<evidence type="ECO:0000256" key="5">
    <source>
        <dbReference type="ARBA" id="ARBA00023136"/>
    </source>
</evidence>
<evidence type="ECO:0000256" key="3">
    <source>
        <dbReference type="ARBA" id="ARBA00022737"/>
    </source>
</evidence>
<dbReference type="GO" id="GO:0030667">
    <property type="term" value="C:secretory granule membrane"/>
    <property type="evidence" value="ECO:0007669"/>
    <property type="project" value="TreeGrafter"/>
</dbReference>
<comment type="subunit">
    <text evidence="7">Homotetramer.</text>
</comment>
<comment type="subcellular location">
    <subcellularLocation>
        <location evidence="7">Endoplasmic reticulum membrane</location>
        <topology evidence="7">Multi-pass membrane protein</topology>
    </subcellularLocation>
    <subcellularLocation>
        <location evidence="1">Membrane</location>
        <topology evidence="1">Multi-pass membrane protein</topology>
    </subcellularLocation>
</comment>
<dbReference type="GO" id="GO:0005886">
    <property type="term" value="C:plasma membrane"/>
    <property type="evidence" value="ECO:0007669"/>
    <property type="project" value="TreeGrafter"/>
</dbReference>
<dbReference type="Proteomes" id="UP000314982">
    <property type="component" value="Unassembled WGS sequence"/>
</dbReference>
<keyword evidence="7" id="KW-1071">Ligand-gated ion channel</keyword>
<evidence type="ECO:0000313" key="9">
    <source>
        <dbReference type="Ensembl" id="ENSHHUP00000014201.1"/>
    </source>
</evidence>
<dbReference type="InterPro" id="IPR015925">
    <property type="entry name" value="Ryanodine_IP3_receptor"/>
</dbReference>
<name>A0A4W5KQ62_9TELE</name>
<comment type="caution">
    <text evidence="7">Lacks conserved residue(s) required for the propagation of feature annotation.</text>
</comment>
<dbReference type="GO" id="GO:0005509">
    <property type="term" value="F:calcium ion binding"/>
    <property type="evidence" value="ECO:0007669"/>
    <property type="project" value="TreeGrafter"/>
</dbReference>
<dbReference type="GO" id="GO:0016529">
    <property type="term" value="C:sarcoplasmic reticulum"/>
    <property type="evidence" value="ECO:0007669"/>
    <property type="project" value="TreeGrafter"/>
</dbReference>
<evidence type="ECO:0000256" key="4">
    <source>
        <dbReference type="ARBA" id="ARBA00022989"/>
    </source>
</evidence>
<feature type="transmembrane region" description="Helical" evidence="7">
    <location>
        <begin position="529"/>
        <end position="552"/>
    </location>
</feature>
<dbReference type="PROSITE" id="PS50919">
    <property type="entry name" value="MIR"/>
    <property type="match status" value="2"/>
</dbReference>
<dbReference type="GO" id="GO:0070679">
    <property type="term" value="F:inositol 1,4,5 trisphosphate binding"/>
    <property type="evidence" value="ECO:0007669"/>
    <property type="project" value="UniProtKB-UniRule"/>
</dbReference>
<reference evidence="9" key="3">
    <citation type="submission" date="2025-09" db="UniProtKB">
        <authorList>
            <consortium name="Ensembl"/>
        </authorList>
    </citation>
    <scope>IDENTIFICATION</scope>
</reference>
<dbReference type="GeneTree" id="ENSGT00940000157078"/>
<dbReference type="InterPro" id="IPR000493">
    <property type="entry name" value="InsP3_rcpt"/>
</dbReference>
<reference evidence="10" key="1">
    <citation type="submission" date="2018-06" db="EMBL/GenBank/DDBJ databases">
        <title>Genome assembly of Danube salmon.</title>
        <authorList>
            <person name="Macqueen D.J."/>
            <person name="Gundappa M.K."/>
        </authorList>
    </citation>
    <scope>NUCLEOTIDE SEQUENCE [LARGE SCALE GENOMIC DNA]</scope>
</reference>
<keyword evidence="7" id="KW-0256">Endoplasmic reticulum</keyword>
<sequence length="700" mass="79258">MSDSMSSFLHIGDIVSLYAEGSVNGFISTLGLVDDRCVVEPAAGDLDYPPKKFRDCLFKVCPMNRYSAQKQFWKAKQAKHEKDKIADVVLLQKLQHASNLEQKQNETENKKVHGDVVKYGTVIQLLHMKSNKYLTVNKRLPALLEKNAMRVTLDGTGNEGSWMFIQPFWKLRANGDNVVVGDKVILNPVNAGQPLHASNYELSDHAGCKEVNSVNCNTSWKINLFMMFSDHKDEVLKGGDVVRLFHAEQEKFLTCDEYKVKLHVFLRTTLRQSATSATSSNALWEVEVVHHDPCRGGAGHWNSLYRFKHLATGNYLAAEVQAGLINKIVFVVSFVGNNGTFIMGYRAMVMDVEFLYHLAYVLTSTLGLCVHELFYSFLLFDLIYREETLFNVIKSVTRNGRSILLTALLALILVYLFSIVGFLCLKNDFIMEVDPLPQIDSGTGPSETQILSQDFLNSCSGDGVSCTAEAGLPAEPDEENNSERACDTLLMCIVTVLNHGLRNGGGVGDVLRKPSKNEPLFPARVIYDLLFYFIVIIIVLNLIFGVIIDTFADLRSEKQKKEEVLKTTCFICGLERDKFDNKTVSFEEHIKLEHNIWNYLYFIVLVREKNKTDYTGPESYVALMIKSKNLDWFPRMQAMSLVVTDGDGEQNEMRNLQDRLMSTMNVVSQLTGQLTELKEQVKAKHRACQCIHNIWFWLPR</sequence>
<feature type="domain" description="MIR" evidence="8">
    <location>
        <begin position="114"/>
        <end position="174"/>
    </location>
</feature>
<evidence type="ECO:0000313" key="10">
    <source>
        <dbReference type="Proteomes" id="UP000314982"/>
    </source>
</evidence>
<dbReference type="Gene3D" id="2.80.10.50">
    <property type="match status" value="2"/>
</dbReference>
<feature type="transmembrane region" description="Helical" evidence="7">
    <location>
        <begin position="403"/>
        <end position="423"/>
    </location>
</feature>
<keyword evidence="7" id="KW-0407">Ion channel</keyword>
<evidence type="ECO:0000256" key="2">
    <source>
        <dbReference type="ARBA" id="ARBA00022692"/>
    </source>
</evidence>
<keyword evidence="7" id="KW-0109">Calcium transport</keyword>